<evidence type="ECO:0000256" key="1">
    <source>
        <dbReference type="SAM" id="MobiDB-lite"/>
    </source>
</evidence>
<keyword evidence="2" id="KW-0131">Cell cycle</keyword>
<dbReference type="STRING" id="1118202.SAMN05443429_10769"/>
<evidence type="ECO:0000313" key="2">
    <source>
        <dbReference type="EMBL" id="SHI98894.1"/>
    </source>
</evidence>
<dbReference type="AlphaFoldDB" id="A0A1M6FMJ6"/>
<name>A0A1M6FMJ6_9FLAO</name>
<dbReference type="Proteomes" id="UP000184335">
    <property type="component" value="Unassembled WGS sequence"/>
</dbReference>
<dbReference type="OrthoDB" id="1466667at2"/>
<keyword evidence="3" id="KW-1185">Reference proteome</keyword>
<dbReference type="GO" id="GO:0051301">
    <property type="term" value="P:cell division"/>
    <property type="evidence" value="ECO:0007669"/>
    <property type="project" value="UniProtKB-KW"/>
</dbReference>
<dbReference type="EMBL" id="FQYI01000007">
    <property type="protein sequence ID" value="SHI98894.1"/>
    <property type="molecule type" value="Genomic_DNA"/>
</dbReference>
<accession>A0A1M6FMJ6</accession>
<reference evidence="2 3" key="1">
    <citation type="submission" date="2016-11" db="EMBL/GenBank/DDBJ databases">
        <authorList>
            <person name="Jaros S."/>
            <person name="Januszkiewicz K."/>
            <person name="Wedrychowicz H."/>
        </authorList>
    </citation>
    <scope>NUCLEOTIDE SEQUENCE [LARGE SCALE GENOMIC DNA]</scope>
    <source>
        <strain evidence="2 3">DSM 25479</strain>
    </source>
</reference>
<feature type="region of interest" description="Disordered" evidence="1">
    <location>
        <begin position="254"/>
        <end position="337"/>
    </location>
</feature>
<sequence>MKNKWRFLKIFVTVIILGFLLSFSLNRFSEKPVSKEMTAINLNTTTIPVYFVDENQIRDIVSRDNPSGKVGGINIPELERKINEIESVDSANVYLNLNGQLNIDVHQKIPVFRLSKGNQEFYVDEQGTEFPLSKNYAHPCMLVKGNVQPEEYEKLAELVRKIDADDFCKKFFIGISKEKNNYNLLTSDGNYKVEIGDLDNIDFKVKGFKTFVEKFLVYQDQRKYSKISVKYDNQIVTTLNPNFKENEAAINSSKEKIAKAENKPEATPKPAAKKPEKAEAKKAQPKKEEPKKEAAKKSPEKKTEKKPEPKKSETKKAEPKKAEPKKKNEAKNKEKKK</sequence>
<organism evidence="2 3">
    <name type="scientific">Cruoricaptor ignavus</name>
    <dbReference type="NCBI Taxonomy" id="1118202"/>
    <lineage>
        <taxon>Bacteria</taxon>
        <taxon>Pseudomonadati</taxon>
        <taxon>Bacteroidota</taxon>
        <taxon>Flavobacteriia</taxon>
        <taxon>Flavobacteriales</taxon>
        <taxon>Weeksellaceae</taxon>
        <taxon>Cruoricaptor</taxon>
    </lineage>
</organism>
<protein>
    <submittedName>
        <fullName evidence="2">Cell division protein FtsQ</fullName>
    </submittedName>
</protein>
<dbReference type="RefSeq" id="WP_073179970.1">
    <property type="nucleotide sequence ID" value="NZ_FQYI01000007.1"/>
</dbReference>
<feature type="compositionally biased region" description="Basic and acidic residues" evidence="1">
    <location>
        <begin position="254"/>
        <end position="266"/>
    </location>
</feature>
<evidence type="ECO:0000313" key="3">
    <source>
        <dbReference type="Proteomes" id="UP000184335"/>
    </source>
</evidence>
<feature type="compositionally biased region" description="Basic and acidic residues" evidence="1">
    <location>
        <begin position="273"/>
        <end position="337"/>
    </location>
</feature>
<proteinExistence type="predicted"/>
<gene>
    <name evidence="2" type="ORF">SAMN05443429_10769</name>
</gene>
<keyword evidence="2" id="KW-0132">Cell division</keyword>